<dbReference type="InterPro" id="IPR000866">
    <property type="entry name" value="AhpC/TSA"/>
</dbReference>
<evidence type="ECO:0000256" key="1">
    <source>
        <dbReference type="ARBA" id="ARBA00004196"/>
    </source>
</evidence>
<keyword evidence="5" id="KW-0732">Signal</keyword>
<keyword evidence="2" id="KW-0201">Cytochrome c-type biogenesis</keyword>
<feature type="domain" description="Thioredoxin" evidence="6">
    <location>
        <begin position="329"/>
        <end position="466"/>
    </location>
</feature>
<dbReference type="CDD" id="cd02966">
    <property type="entry name" value="TlpA_like_family"/>
    <property type="match status" value="1"/>
</dbReference>
<dbReference type="PROSITE" id="PS51352">
    <property type="entry name" value="THIOREDOXIN_2"/>
    <property type="match status" value="1"/>
</dbReference>
<proteinExistence type="predicted"/>
<dbReference type="PROSITE" id="PS51257">
    <property type="entry name" value="PROKAR_LIPOPROTEIN"/>
    <property type="match status" value="1"/>
</dbReference>
<dbReference type="Pfam" id="PF17127">
    <property type="entry name" value="DUF5106"/>
    <property type="match status" value="1"/>
</dbReference>
<reference evidence="7 8" key="1">
    <citation type="submission" date="2021-01" db="EMBL/GenBank/DDBJ databases">
        <title>Chryseolinea sp. Jin1 Genome sequencing and assembly.</title>
        <authorList>
            <person name="Kim I."/>
        </authorList>
    </citation>
    <scope>NUCLEOTIDE SEQUENCE [LARGE SCALE GENOMIC DNA]</scope>
    <source>
        <strain evidence="7 8">Jin1</strain>
    </source>
</reference>
<dbReference type="InterPro" id="IPR050553">
    <property type="entry name" value="Thioredoxin_ResA/DsbE_sf"/>
</dbReference>
<evidence type="ECO:0000313" key="8">
    <source>
        <dbReference type="Proteomes" id="UP000613030"/>
    </source>
</evidence>
<keyword evidence="4" id="KW-0676">Redox-active center</keyword>
<keyword evidence="3" id="KW-1015">Disulfide bond</keyword>
<feature type="chain" id="PRO_5047210997" evidence="5">
    <location>
        <begin position="20"/>
        <end position="482"/>
    </location>
</feature>
<evidence type="ECO:0000256" key="5">
    <source>
        <dbReference type="SAM" id="SignalP"/>
    </source>
</evidence>
<dbReference type="EMBL" id="JAERRB010000002">
    <property type="protein sequence ID" value="MBL0741236.1"/>
    <property type="molecule type" value="Genomic_DNA"/>
</dbReference>
<evidence type="ECO:0000313" key="7">
    <source>
        <dbReference type="EMBL" id="MBL0741236.1"/>
    </source>
</evidence>
<dbReference type="InterPro" id="IPR036249">
    <property type="entry name" value="Thioredoxin-like_sf"/>
</dbReference>
<dbReference type="SUPFAM" id="SSF52833">
    <property type="entry name" value="Thioredoxin-like"/>
    <property type="match status" value="1"/>
</dbReference>
<comment type="subcellular location">
    <subcellularLocation>
        <location evidence="1">Cell envelope</location>
    </subcellularLocation>
</comment>
<organism evidence="7 8">
    <name type="scientific">Chryseolinea lacunae</name>
    <dbReference type="NCBI Taxonomy" id="2801331"/>
    <lineage>
        <taxon>Bacteria</taxon>
        <taxon>Pseudomonadati</taxon>
        <taxon>Bacteroidota</taxon>
        <taxon>Cytophagia</taxon>
        <taxon>Cytophagales</taxon>
        <taxon>Fulvivirgaceae</taxon>
        <taxon>Chryseolinea</taxon>
    </lineage>
</organism>
<evidence type="ECO:0000256" key="4">
    <source>
        <dbReference type="ARBA" id="ARBA00023284"/>
    </source>
</evidence>
<dbReference type="Proteomes" id="UP000613030">
    <property type="component" value="Unassembled WGS sequence"/>
</dbReference>
<keyword evidence="8" id="KW-1185">Reference proteome</keyword>
<dbReference type="PANTHER" id="PTHR42852:SF6">
    <property type="entry name" value="THIOL:DISULFIDE INTERCHANGE PROTEIN DSBE"/>
    <property type="match status" value="1"/>
</dbReference>
<dbReference type="Gene3D" id="3.40.30.10">
    <property type="entry name" value="Glutaredoxin"/>
    <property type="match status" value="1"/>
</dbReference>
<dbReference type="RefSeq" id="WP_202008592.1">
    <property type="nucleotide sequence ID" value="NZ_JAERRB010000002.1"/>
</dbReference>
<gene>
    <name evidence="7" type="ORF">JI741_08390</name>
</gene>
<feature type="signal peptide" evidence="5">
    <location>
        <begin position="1"/>
        <end position="19"/>
    </location>
</feature>
<dbReference type="Pfam" id="PF00578">
    <property type="entry name" value="AhpC-TSA"/>
    <property type="match status" value="1"/>
</dbReference>
<name>A0ABS1KP83_9BACT</name>
<dbReference type="PANTHER" id="PTHR42852">
    <property type="entry name" value="THIOL:DISULFIDE INTERCHANGE PROTEIN DSBE"/>
    <property type="match status" value="1"/>
</dbReference>
<dbReference type="Pfam" id="PF14289">
    <property type="entry name" value="DUF4369"/>
    <property type="match status" value="1"/>
</dbReference>
<accession>A0ABS1KP83</accession>
<evidence type="ECO:0000256" key="2">
    <source>
        <dbReference type="ARBA" id="ARBA00022748"/>
    </source>
</evidence>
<dbReference type="InterPro" id="IPR013766">
    <property type="entry name" value="Thioredoxin_domain"/>
</dbReference>
<comment type="caution">
    <text evidence="7">The sequence shown here is derived from an EMBL/GenBank/DDBJ whole genome shotgun (WGS) entry which is preliminary data.</text>
</comment>
<protein>
    <submittedName>
        <fullName evidence="7">DUF5106 domain-containing protein</fullName>
    </submittedName>
</protein>
<evidence type="ECO:0000259" key="6">
    <source>
        <dbReference type="PROSITE" id="PS51352"/>
    </source>
</evidence>
<dbReference type="InterPro" id="IPR025380">
    <property type="entry name" value="DUF4369"/>
</dbReference>
<evidence type="ECO:0000256" key="3">
    <source>
        <dbReference type="ARBA" id="ARBA00023157"/>
    </source>
</evidence>
<dbReference type="InterPro" id="IPR033395">
    <property type="entry name" value="DUF5106"/>
</dbReference>
<sequence length="482" mass="55762">MRILVFISFLLLSTTACLAQGGYNIRFQIAGLKDTTIYLGNYFGESTYLKDTAKVNSKGEFVFEGKKKLERGVYFLVLNKIKIFELAVGKDQQFSMVTKTDDYVKNMQVTGDIDNKVFFENMIFNMERHFEAEPFLKVIQDSTLAEDKKKGARESFNKVNDKVVAYQTDVIAKYPGTITATVLKASQVIKVPDAPKKANGTTDSTFQLKWYRQHFFDNFDLADSALLRMPRPLYRDKVYEYVDKLYAPQADSISKAIPAMVDKAKRNKETYKYITFILLMKYQQPEIMGLDEVYVNVFDKYYATGEMDFWLNDKMKKNLKEHADRLRKSLVGKTAPNLIMQDSNLKPRSMYDIKNKYTILFIFDPDCGHCREETPKLVSFYNRKKFDVEVFAVSADTSMAKMRDYIKEMKTPWITVNGPRTYVGPYGDLYDALTTPSLYVIDNKKKIIGKKVPAEKLDEFLEQYERFQKFKAEKAKTAATKS</sequence>